<comment type="caution">
    <text evidence="3">The sequence shown here is derived from an EMBL/GenBank/DDBJ whole genome shotgun (WGS) entry which is preliminary data.</text>
</comment>
<reference evidence="3" key="2">
    <citation type="journal article" date="2022" name="Hortic Res">
        <title>The genome of Dioscorea zingiberensis sheds light on the biosynthesis, origin and evolution of the medicinally important diosgenin saponins.</title>
        <authorList>
            <person name="Li Y."/>
            <person name="Tan C."/>
            <person name="Li Z."/>
            <person name="Guo J."/>
            <person name="Li S."/>
            <person name="Chen X."/>
            <person name="Wang C."/>
            <person name="Dai X."/>
            <person name="Yang H."/>
            <person name="Song W."/>
            <person name="Hou L."/>
            <person name="Xu J."/>
            <person name="Tong Z."/>
            <person name="Xu A."/>
            <person name="Yuan X."/>
            <person name="Wang W."/>
            <person name="Yang Q."/>
            <person name="Chen L."/>
            <person name="Sun Z."/>
            <person name="Wang K."/>
            <person name="Pan B."/>
            <person name="Chen J."/>
            <person name="Bao Y."/>
            <person name="Liu F."/>
            <person name="Qi X."/>
            <person name="Gang D.R."/>
            <person name="Wen J."/>
            <person name="Li J."/>
        </authorList>
    </citation>
    <scope>NUCLEOTIDE SEQUENCE</scope>
    <source>
        <strain evidence="3">Dzin_1.0</strain>
    </source>
</reference>
<evidence type="ECO:0000259" key="2">
    <source>
        <dbReference type="PROSITE" id="PS50858"/>
    </source>
</evidence>
<accession>A0A9D5DA12</accession>
<feature type="compositionally biased region" description="Acidic residues" evidence="1">
    <location>
        <begin position="354"/>
        <end position="365"/>
    </location>
</feature>
<feature type="compositionally biased region" description="Acidic residues" evidence="1">
    <location>
        <begin position="328"/>
        <end position="345"/>
    </location>
</feature>
<reference evidence="3" key="1">
    <citation type="submission" date="2021-03" db="EMBL/GenBank/DDBJ databases">
        <authorList>
            <person name="Li Z."/>
            <person name="Yang C."/>
        </authorList>
    </citation>
    <scope>NUCLEOTIDE SEQUENCE</scope>
    <source>
        <strain evidence="3">Dzin_1.0</strain>
        <tissue evidence="3">Leaf</tissue>
    </source>
</reference>
<evidence type="ECO:0000313" key="4">
    <source>
        <dbReference type="Proteomes" id="UP001085076"/>
    </source>
</evidence>
<name>A0A9D5DA12_9LILI</name>
<feature type="domain" description="BSD" evidence="2">
    <location>
        <begin position="218"/>
        <end position="263"/>
    </location>
</feature>
<dbReference type="InterPro" id="IPR035925">
    <property type="entry name" value="BSD_dom_sf"/>
</dbReference>
<dbReference type="AlphaFoldDB" id="A0A9D5DA12"/>
<protein>
    <recommendedName>
        <fullName evidence="2">BSD domain-containing protein</fullName>
    </recommendedName>
</protein>
<feature type="region of interest" description="Disordered" evidence="1">
    <location>
        <begin position="278"/>
        <end position="365"/>
    </location>
</feature>
<dbReference type="Gene3D" id="1.10.3970.10">
    <property type="entry name" value="BSD domain"/>
    <property type="match status" value="1"/>
</dbReference>
<feature type="compositionally biased region" description="Basic and acidic residues" evidence="1">
    <location>
        <begin position="278"/>
        <end position="288"/>
    </location>
</feature>
<feature type="compositionally biased region" description="Basic and acidic residues" evidence="1">
    <location>
        <begin position="297"/>
        <end position="306"/>
    </location>
</feature>
<evidence type="ECO:0000256" key="1">
    <source>
        <dbReference type="SAM" id="MobiDB-lite"/>
    </source>
</evidence>
<proteinExistence type="predicted"/>
<dbReference type="Proteomes" id="UP001085076">
    <property type="component" value="Miscellaneous, Linkage group lg01"/>
</dbReference>
<dbReference type="EMBL" id="JAGGNH010000001">
    <property type="protein sequence ID" value="KAJ0986845.1"/>
    <property type="molecule type" value="Genomic_DNA"/>
</dbReference>
<sequence>MAPNRILTRIHSATIGFEFFIHSTDPDSAFGHPNLPNFSLRSFSPERERDAGLELSDLCFSAMDLWQRARLFAEEAAKKSQEISIEAAKRSQELTKGAARFSQEFVSETAKKSKELAAEASKKADSIKIEALKRADQIKALAGEIPLPIGSTASAGSGSGSSVAPDPQADLERFGITDELREFVKGITLSTFRNFPMEDEPEMSEVPTVSNVRQDLSEWQARHATLVLSTVKEISKFRYELCPRYMKERKFWRIYFILVNNYVAPYEKQYVEEMAMKSKEQSSSDGLKETLTTTPVSKDEVKETKPQSKASSSKTDHDLDVFLLGDLGSEDDGPDVGDDGLDDDFDKIGKSGLESDEDDGSEKKS</sequence>
<dbReference type="InterPro" id="IPR005607">
    <property type="entry name" value="BSD_dom"/>
</dbReference>
<dbReference type="PROSITE" id="PS50858">
    <property type="entry name" value="BSD"/>
    <property type="match status" value="1"/>
</dbReference>
<keyword evidence="4" id="KW-1185">Reference proteome</keyword>
<gene>
    <name evidence="3" type="ORF">J5N97_005201</name>
</gene>
<dbReference type="PANTHER" id="PTHR31923">
    <property type="entry name" value="BSD DOMAIN-CONTAINING PROTEIN"/>
    <property type="match status" value="1"/>
</dbReference>
<dbReference type="OrthoDB" id="47923at2759"/>
<dbReference type="Pfam" id="PF03909">
    <property type="entry name" value="BSD"/>
    <property type="match status" value="1"/>
</dbReference>
<dbReference type="PANTHER" id="PTHR31923:SF1">
    <property type="entry name" value="BSD DOMAIN-CONTAINING PROTEIN"/>
    <property type="match status" value="1"/>
</dbReference>
<evidence type="ECO:0000313" key="3">
    <source>
        <dbReference type="EMBL" id="KAJ0986845.1"/>
    </source>
</evidence>
<organism evidence="3 4">
    <name type="scientific">Dioscorea zingiberensis</name>
    <dbReference type="NCBI Taxonomy" id="325984"/>
    <lineage>
        <taxon>Eukaryota</taxon>
        <taxon>Viridiplantae</taxon>
        <taxon>Streptophyta</taxon>
        <taxon>Embryophyta</taxon>
        <taxon>Tracheophyta</taxon>
        <taxon>Spermatophyta</taxon>
        <taxon>Magnoliopsida</taxon>
        <taxon>Liliopsida</taxon>
        <taxon>Dioscoreales</taxon>
        <taxon>Dioscoreaceae</taxon>
        <taxon>Dioscorea</taxon>
    </lineage>
</organism>
<dbReference type="SUPFAM" id="SSF140383">
    <property type="entry name" value="BSD domain-like"/>
    <property type="match status" value="1"/>
</dbReference>
<dbReference type="SMART" id="SM00751">
    <property type="entry name" value="BSD"/>
    <property type="match status" value="1"/>
</dbReference>